<dbReference type="GO" id="GO:0017004">
    <property type="term" value="P:cytochrome complex assembly"/>
    <property type="evidence" value="ECO:0007669"/>
    <property type="project" value="UniProtKB-KW"/>
</dbReference>
<accession>A4BWU2</accession>
<sequence length="454" mass="52947">MKKIFALLCFISSIAHAQFIINGTLTDTLKTDWVLLYHVNGTQQQFVKSAIIKNDSLLIEGKKQRIGRFQFEIPADTEVGSYRVRYNTSDTGFVNFIFNKENISFSFHPKYPEETILFSESKENIVYASYLNEIAEKQQKLDSIQIAAIKNPKLHLKERYKRTLAQLESSYQKYVLIARELYVFPFVKASFRANPSEIKTSPEAYMSFITTTFFNNINFSDSRLLSAPFLIDKITDYIFYINYSDNKTTQQMLFKKGIATVLSKIKTPLYRKEVIEFLIAQFETTKNIEIIDFIFENHYNKLPKELQSLSFKNEKKALLAAEVGRIAPDFSWTENDQDFRLSTLTDAPYYLLLFWSTDCGHCLREIPELQQFLQDQRKIKVIAFSMENSAKNWKTMKMALPNWHHILGLNKWENKIANSYNIHATPNYFILDENKKIISKPVALEDLKAALREL</sequence>
<dbReference type="OrthoDB" id="6399635at2"/>
<dbReference type="PROSITE" id="PS51352">
    <property type="entry name" value="THIOREDOXIN_2"/>
    <property type="match status" value="1"/>
</dbReference>
<organism evidence="7 8">
    <name type="scientific">Polaribacter irgensii 23-P</name>
    <dbReference type="NCBI Taxonomy" id="313594"/>
    <lineage>
        <taxon>Bacteria</taxon>
        <taxon>Pseudomonadati</taxon>
        <taxon>Bacteroidota</taxon>
        <taxon>Flavobacteriia</taxon>
        <taxon>Flavobacteriales</taxon>
        <taxon>Flavobacteriaceae</taxon>
    </lineage>
</organism>
<dbReference type="PANTHER" id="PTHR42852:SF6">
    <property type="entry name" value="THIOL:DISULFIDE INTERCHANGE PROTEIN DSBE"/>
    <property type="match status" value="1"/>
</dbReference>
<dbReference type="CDD" id="cd02966">
    <property type="entry name" value="TlpA_like_family"/>
    <property type="match status" value="1"/>
</dbReference>
<feature type="chain" id="PRO_5002665445" evidence="5">
    <location>
        <begin position="18"/>
        <end position="454"/>
    </location>
</feature>
<dbReference type="GO" id="GO:0030313">
    <property type="term" value="C:cell envelope"/>
    <property type="evidence" value="ECO:0007669"/>
    <property type="project" value="UniProtKB-SubCell"/>
</dbReference>
<dbReference type="HOGENOM" id="CLU_620661_0_0_10"/>
<dbReference type="RefSeq" id="WP_004569231.1">
    <property type="nucleotide sequence ID" value="NZ_CH724148.1"/>
</dbReference>
<dbReference type="InterPro" id="IPR050553">
    <property type="entry name" value="Thioredoxin_ResA/DsbE_sf"/>
</dbReference>
<feature type="domain" description="Thioredoxin" evidence="6">
    <location>
        <begin position="321"/>
        <end position="454"/>
    </location>
</feature>
<gene>
    <name evidence="7" type="ORF">PI23P_03027</name>
</gene>
<dbReference type="InterPro" id="IPR000866">
    <property type="entry name" value="AhpC/TSA"/>
</dbReference>
<comment type="caution">
    <text evidence="7">The sequence shown here is derived from an EMBL/GenBank/DDBJ whole genome shotgun (WGS) entry which is preliminary data.</text>
</comment>
<keyword evidence="5" id="KW-0732">Signal</keyword>
<evidence type="ECO:0000256" key="5">
    <source>
        <dbReference type="SAM" id="SignalP"/>
    </source>
</evidence>
<dbReference type="PANTHER" id="PTHR42852">
    <property type="entry name" value="THIOL:DISULFIDE INTERCHANGE PROTEIN DSBE"/>
    <property type="match status" value="1"/>
</dbReference>
<evidence type="ECO:0000313" key="7">
    <source>
        <dbReference type="EMBL" id="EAR13433.1"/>
    </source>
</evidence>
<dbReference type="InterPro" id="IPR013766">
    <property type="entry name" value="Thioredoxin_domain"/>
</dbReference>
<evidence type="ECO:0000256" key="1">
    <source>
        <dbReference type="ARBA" id="ARBA00004196"/>
    </source>
</evidence>
<keyword evidence="3" id="KW-1015">Disulfide bond</keyword>
<dbReference type="EMBL" id="AAOG01000001">
    <property type="protein sequence ID" value="EAR13433.1"/>
    <property type="molecule type" value="Genomic_DNA"/>
</dbReference>
<dbReference type="Pfam" id="PF00578">
    <property type="entry name" value="AhpC-TSA"/>
    <property type="match status" value="1"/>
</dbReference>
<dbReference type="Gene3D" id="3.40.30.10">
    <property type="entry name" value="Glutaredoxin"/>
    <property type="match status" value="1"/>
</dbReference>
<keyword evidence="4" id="KW-0676">Redox-active center</keyword>
<evidence type="ECO:0000259" key="6">
    <source>
        <dbReference type="PROSITE" id="PS51352"/>
    </source>
</evidence>
<proteinExistence type="predicted"/>
<dbReference type="AlphaFoldDB" id="A4BWU2"/>
<evidence type="ECO:0000313" key="8">
    <source>
        <dbReference type="Proteomes" id="UP000003053"/>
    </source>
</evidence>
<keyword evidence="8" id="KW-1185">Reference proteome</keyword>
<feature type="signal peptide" evidence="5">
    <location>
        <begin position="1"/>
        <end position="17"/>
    </location>
</feature>
<reference evidence="7 8" key="1">
    <citation type="submission" date="2006-02" db="EMBL/GenBank/DDBJ databases">
        <authorList>
            <person name="Murray A."/>
            <person name="Staley J."/>
            <person name="Ferriera S."/>
            <person name="Johnson J."/>
            <person name="Kravitz S."/>
            <person name="Halpern A."/>
            <person name="Remington K."/>
            <person name="Beeson K."/>
            <person name="Tran B."/>
            <person name="Rogers Y.-H."/>
            <person name="Friedman R."/>
            <person name="Venter J.C."/>
        </authorList>
    </citation>
    <scope>NUCLEOTIDE SEQUENCE [LARGE SCALE GENOMIC DNA]</scope>
    <source>
        <strain evidence="7 8">23-P</strain>
    </source>
</reference>
<protein>
    <submittedName>
        <fullName evidence="7">YneN</fullName>
    </submittedName>
</protein>
<dbReference type="eggNOG" id="COG0526">
    <property type="taxonomic scope" value="Bacteria"/>
</dbReference>
<keyword evidence="2" id="KW-0201">Cytochrome c-type biogenesis</keyword>
<dbReference type="InterPro" id="IPR036249">
    <property type="entry name" value="Thioredoxin-like_sf"/>
</dbReference>
<dbReference type="Proteomes" id="UP000003053">
    <property type="component" value="Unassembled WGS sequence"/>
</dbReference>
<comment type="subcellular location">
    <subcellularLocation>
        <location evidence="1">Cell envelope</location>
    </subcellularLocation>
</comment>
<dbReference type="STRING" id="313594.PI23P_03027"/>
<name>A4BWU2_9FLAO</name>
<evidence type="ECO:0000256" key="2">
    <source>
        <dbReference type="ARBA" id="ARBA00022748"/>
    </source>
</evidence>
<evidence type="ECO:0000256" key="4">
    <source>
        <dbReference type="ARBA" id="ARBA00023284"/>
    </source>
</evidence>
<evidence type="ECO:0000256" key="3">
    <source>
        <dbReference type="ARBA" id="ARBA00023157"/>
    </source>
</evidence>
<dbReference type="SUPFAM" id="SSF52833">
    <property type="entry name" value="Thioredoxin-like"/>
    <property type="match status" value="1"/>
</dbReference>